<reference evidence="2" key="2">
    <citation type="submission" date="2017-12" db="EMBL/GenBank/DDBJ databases">
        <title>Genome sequence of the Bar-tailed Godwit (Limosa lapponica baueri).</title>
        <authorList>
            <person name="Lima N.C.B."/>
            <person name="Parody-Merino A.M."/>
            <person name="Battley P.F."/>
            <person name="Fidler A.E."/>
            <person name="Prosdocimi F."/>
        </authorList>
    </citation>
    <scope>NUCLEOTIDE SEQUENCE [LARGE SCALE GENOMIC DNA]</scope>
</reference>
<keyword evidence="2" id="KW-1185">Reference proteome</keyword>
<proteinExistence type="predicted"/>
<evidence type="ECO:0000313" key="1">
    <source>
        <dbReference type="EMBL" id="PKU29473.1"/>
    </source>
</evidence>
<evidence type="ECO:0000313" key="2">
    <source>
        <dbReference type="Proteomes" id="UP000233556"/>
    </source>
</evidence>
<sequence length="139" mass="15984">MAYAILQQKYGIRHIKKTLESQEYRNAESFRLENFKIVKPNPNPALPSPPLNHVPQHHIYPSFKYLQGWQLHHFPGQPVPMLDNPFSEEIFPNIQSKPPLAQLEAISSCPVACHLGDETDLHLTTTCFQVVAENNKFFH</sequence>
<name>A0A2I0T6P6_LIMLA</name>
<accession>A0A2I0T6P6</accession>
<dbReference type="Proteomes" id="UP000233556">
    <property type="component" value="Unassembled WGS sequence"/>
</dbReference>
<dbReference type="OrthoDB" id="9398413at2759"/>
<organism evidence="1 2">
    <name type="scientific">Limosa lapponica baueri</name>
    <dbReference type="NCBI Taxonomy" id="1758121"/>
    <lineage>
        <taxon>Eukaryota</taxon>
        <taxon>Metazoa</taxon>
        <taxon>Chordata</taxon>
        <taxon>Craniata</taxon>
        <taxon>Vertebrata</taxon>
        <taxon>Euteleostomi</taxon>
        <taxon>Archelosauria</taxon>
        <taxon>Archosauria</taxon>
        <taxon>Dinosauria</taxon>
        <taxon>Saurischia</taxon>
        <taxon>Theropoda</taxon>
        <taxon>Coelurosauria</taxon>
        <taxon>Aves</taxon>
        <taxon>Neognathae</taxon>
        <taxon>Neoaves</taxon>
        <taxon>Charadriiformes</taxon>
        <taxon>Scolopacidae</taxon>
        <taxon>Limosa</taxon>
    </lineage>
</organism>
<dbReference type="AlphaFoldDB" id="A0A2I0T6P6"/>
<protein>
    <submittedName>
        <fullName evidence="1">Uncharacterized protein</fullName>
    </submittedName>
</protein>
<gene>
    <name evidence="1" type="ORF">llap_20223</name>
</gene>
<reference evidence="2" key="1">
    <citation type="submission" date="2017-11" db="EMBL/GenBank/DDBJ databases">
        <authorList>
            <person name="Lima N.C."/>
            <person name="Parody-Merino A.M."/>
            <person name="Battley P.F."/>
            <person name="Fidler A.E."/>
            <person name="Prosdocimi F."/>
        </authorList>
    </citation>
    <scope>NUCLEOTIDE SEQUENCE [LARGE SCALE GENOMIC DNA]</scope>
</reference>
<dbReference type="EMBL" id="KZ516982">
    <property type="protein sequence ID" value="PKU29473.1"/>
    <property type="molecule type" value="Genomic_DNA"/>
</dbReference>